<protein>
    <submittedName>
        <fullName evidence="2">Copper-binding protein</fullName>
    </submittedName>
</protein>
<proteinExistence type="predicted"/>
<gene>
    <name evidence="2" type="ORF">SS59_04625</name>
</gene>
<evidence type="ECO:0000313" key="3">
    <source>
        <dbReference type="Proteomes" id="UP000033679"/>
    </source>
</evidence>
<dbReference type="EMBL" id="JZYN01000005">
    <property type="protein sequence ID" value="KJM69423.1"/>
    <property type="molecule type" value="Genomic_DNA"/>
</dbReference>
<dbReference type="Gene3D" id="2.40.50.320">
    <property type="entry name" value="Copper binding periplasmic protein CusF"/>
    <property type="match status" value="1"/>
</dbReference>
<name>A0A837FGH9_9ENTR</name>
<dbReference type="RefSeq" id="WP_045345772.1">
    <property type="nucleotide sequence ID" value="NZ_CP143703.1"/>
</dbReference>
<organism evidence="2 3">
    <name type="scientific">Enterobacter hormaechei subsp. xiangfangensis</name>
    <dbReference type="NCBI Taxonomy" id="1296536"/>
    <lineage>
        <taxon>Bacteria</taxon>
        <taxon>Pseudomonadati</taxon>
        <taxon>Pseudomonadota</taxon>
        <taxon>Gammaproteobacteria</taxon>
        <taxon>Enterobacterales</taxon>
        <taxon>Enterobacteriaceae</taxon>
        <taxon>Enterobacter</taxon>
        <taxon>Enterobacter cloacae complex</taxon>
    </lineage>
</organism>
<sequence>MRTVFLSALVGASVSFASYTAQANQTWQGRGVVQSISDSAVMLRHEAIPELKWPAMTMPFTLSAGATLNGAKPGDEVTFTLERAGDGFKIISLTPAR</sequence>
<keyword evidence="1" id="KW-0732">Signal</keyword>
<reference evidence="2 3" key="1">
    <citation type="submission" date="2015-03" db="EMBL/GenBank/DDBJ databases">
        <authorList>
            <person name="McCorrison J."/>
            <person name="Sanka R."/>
            <person name="Adams M."/>
            <person name="Brinkac L."/>
            <person name="Nierman W."/>
            <person name="Sutton G."/>
            <person name="Nelson K."/>
            <person name="Kiedrowski L."/>
            <person name="Guerrero D."/>
            <person name="Bonomo R."/>
        </authorList>
    </citation>
    <scope>NUCLEOTIDE SEQUENCE [LARGE SCALE GENOMIC DNA]</scope>
    <source>
        <strain evidence="2 3">39373</strain>
    </source>
</reference>
<dbReference type="InterPro" id="IPR042230">
    <property type="entry name" value="CusF_sf"/>
</dbReference>
<evidence type="ECO:0000256" key="1">
    <source>
        <dbReference type="SAM" id="SignalP"/>
    </source>
</evidence>
<comment type="caution">
    <text evidence="2">The sequence shown here is derived from an EMBL/GenBank/DDBJ whole genome shotgun (WGS) entry which is preliminary data.</text>
</comment>
<dbReference type="Proteomes" id="UP000033679">
    <property type="component" value="Unassembled WGS sequence"/>
</dbReference>
<dbReference type="Pfam" id="PF11604">
    <property type="entry name" value="CusF_Ec"/>
    <property type="match status" value="1"/>
</dbReference>
<dbReference type="InterPro" id="IPR021647">
    <property type="entry name" value="CusF_Ec"/>
</dbReference>
<evidence type="ECO:0000313" key="2">
    <source>
        <dbReference type="EMBL" id="KJM69423.1"/>
    </source>
</evidence>
<feature type="signal peptide" evidence="1">
    <location>
        <begin position="1"/>
        <end position="23"/>
    </location>
</feature>
<accession>A0A837FGH9</accession>
<feature type="chain" id="PRO_5032833191" evidence="1">
    <location>
        <begin position="24"/>
        <end position="97"/>
    </location>
</feature>
<dbReference type="AlphaFoldDB" id="A0A837FGH9"/>